<name>A0A8H4K3Z1_9HYPO</name>
<gene>
    <name evidence="3" type="ORF">FALBO_17270</name>
</gene>
<dbReference type="InterPro" id="IPR003615">
    <property type="entry name" value="HNH_nuc"/>
</dbReference>
<dbReference type="Proteomes" id="UP000554235">
    <property type="component" value="Unassembled WGS sequence"/>
</dbReference>
<feature type="region of interest" description="Disordered" evidence="1">
    <location>
        <begin position="35"/>
        <end position="54"/>
    </location>
</feature>
<protein>
    <recommendedName>
        <fullName evidence="2">HNH nuclease domain-containing protein</fullName>
    </recommendedName>
</protein>
<keyword evidence="4" id="KW-1185">Reference proteome</keyword>
<evidence type="ECO:0000259" key="2">
    <source>
        <dbReference type="Pfam" id="PF13391"/>
    </source>
</evidence>
<accession>A0A8H4K3Z1</accession>
<dbReference type="EMBL" id="JAADYS010003743">
    <property type="protein sequence ID" value="KAF4443300.1"/>
    <property type="molecule type" value="Genomic_DNA"/>
</dbReference>
<evidence type="ECO:0000313" key="4">
    <source>
        <dbReference type="Proteomes" id="UP000554235"/>
    </source>
</evidence>
<dbReference type="AlphaFoldDB" id="A0A8H4K3Z1"/>
<proteinExistence type="predicted"/>
<comment type="caution">
    <text evidence="3">The sequence shown here is derived from an EMBL/GenBank/DDBJ whole genome shotgun (WGS) entry which is preliminary data.</text>
</comment>
<dbReference type="Pfam" id="PF13391">
    <property type="entry name" value="HNH_2"/>
    <property type="match status" value="1"/>
</dbReference>
<organism evidence="3 4">
    <name type="scientific">Fusarium albosuccineum</name>
    <dbReference type="NCBI Taxonomy" id="1237068"/>
    <lineage>
        <taxon>Eukaryota</taxon>
        <taxon>Fungi</taxon>
        <taxon>Dikarya</taxon>
        <taxon>Ascomycota</taxon>
        <taxon>Pezizomycotina</taxon>
        <taxon>Sordariomycetes</taxon>
        <taxon>Hypocreomycetidae</taxon>
        <taxon>Hypocreales</taxon>
        <taxon>Nectriaceae</taxon>
        <taxon>Fusarium</taxon>
        <taxon>Fusarium decemcellulare species complex</taxon>
    </lineage>
</organism>
<sequence>MLAASPVFAFWNDFVMAGDVTGWFLQTKQYDAVQSRGSQTSGKASGKTVEKARDQNQRPDCLTLDYHRCIVTGARNPQVCHIVPFAWNKTEFNRKKTERLIPALQLVVDMPDDVETTHTLDTLHTGLGTSDNVSDMVALSPLLHYWWARGCFAFKYLGTIPITPGPDGES</sequence>
<evidence type="ECO:0000256" key="1">
    <source>
        <dbReference type="SAM" id="MobiDB-lite"/>
    </source>
</evidence>
<dbReference type="OrthoDB" id="5416097at2759"/>
<evidence type="ECO:0000313" key="3">
    <source>
        <dbReference type="EMBL" id="KAF4443300.1"/>
    </source>
</evidence>
<reference evidence="3 4" key="1">
    <citation type="submission" date="2020-01" db="EMBL/GenBank/DDBJ databases">
        <title>Identification and distribution of gene clusters putatively required for synthesis of sphingolipid metabolism inhibitors in phylogenetically diverse species of the filamentous fungus Fusarium.</title>
        <authorList>
            <person name="Kim H.-S."/>
            <person name="Busman M."/>
            <person name="Brown D.W."/>
            <person name="Divon H."/>
            <person name="Uhlig S."/>
            <person name="Proctor R.H."/>
        </authorList>
    </citation>
    <scope>NUCLEOTIDE SEQUENCE [LARGE SCALE GENOMIC DNA]</scope>
    <source>
        <strain evidence="3 4">NRRL 20459</strain>
    </source>
</reference>
<feature type="domain" description="HNH nuclease" evidence="2">
    <location>
        <begin position="69"/>
        <end position="155"/>
    </location>
</feature>